<evidence type="ECO:0000313" key="15">
    <source>
        <dbReference type="Proteomes" id="UP000324705"/>
    </source>
</evidence>
<evidence type="ECO:0000256" key="2">
    <source>
        <dbReference type="ARBA" id="ARBA00007706"/>
    </source>
</evidence>
<dbReference type="PANTHER" id="PTHR10896">
    <property type="entry name" value="GALACTOSYLGALACTOSYLXYLOSYLPROTEIN 3-BETA-GLUCURONOSYLTRANSFERASE BETA-1,3-GLUCURONYLTRANSFERASE"/>
    <property type="match status" value="1"/>
</dbReference>
<keyword evidence="6 12" id="KW-0735">Signal-anchor</keyword>
<keyword evidence="15" id="KW-1185">Reference proteome</keyword>
<protein>
    <recommendedName>
        <fullName evidence="12">Glycosyltransferases</fullName>
        <ecNumber evidence="12">2.4.-.-</ecNumber>
    </recommendedName>
</protein>
<evidence type="ECO:0000256" key="4">
    <source>
        <dbReference type="ARBA" id="ARBA00022679"/>
    </source>
</evidence>
<keyword evidence="11 12" id="KW-0961">Cell wall biogenesis/degradation</keyword>
<evidence type="ECO:0000256" key="11">
    <source>
        <dbReference type="ARBA" id="ARBA00023316"/>
    </source>
</evidence>
<evidence type="ECO:0000256" key="12">
    <source>
        <dbReference type="RuleBase" id="RU363127"/>
    </source>
</evidence>
<evidence type="ECO:0000256" key="10">
    <source>
        <dbReference type="ARBA" id="ARBA00023180"/>
    </source>
</evidence>
<feature type="region of interest" description="Disordered" evidence="13">
    <location>
        <begin position="433"/>
        <end position="460"/>
    </location>
</feature>
<dbReference type="GO" id="GO:0015018">
    <property type="term" value="F:galactosylgalactosylxylosylprotein 3-beta-glucuronosyltransferase activity"/>
    <property type="evidence" value="ECO:0007669"/>
    <property type="project" value="InterPro"/>
</dbReference>
<evidence type="ECO:0000256" key="3">
    <source>
        <dbReference type="ARBA" id="ARBA00022676"/>
    </source>
</evidence>
<dbReference type="Gramene" id="TRITD3Av1G047030.3">
    <property type="protein sequence ID" value="TRITD3Av1G047030.3"/>
    <property type="gene ID" value="TRITD3Av1G047030"/>
</dbReference>
<keyword evidence="10" id="KW-0325">Glycoprotein</keyword>
<evidence type="ECO:0000256" key="9">
    <source>
        <dbReference type="ARBA" id="ARBA00023136"/>
    </source>
</evidence>
<dbReference type="GO" id="GO:0042285">
    <property type="term" value="F:xylosyltransferase activity"/>
    <property type="evidence" value="ECO:0007669"/>
    <property type="project" value="TreeGrafter"/>
</dbReference>
<evidence type="ECO:0000313" key="14">
    <source>
        <dbReference type="EMBL" id="VAH58584.1"/>
    </source>
</evidence>
<evidence type="ECO:0000256" key="6">
    <source>
        <dbReference type="ARBA" id="ARBA00022968"/>
    </source>
</evidence>
<evidence type="ECO:0000256" key="1">
    <source>
        <dbReference type="ARBA" id="ARBA00004323"/>
    </source>
</evidence>
<dbReference type="GO" id="GO:0009834">
    <property type="term" value="P:plant-type secondary cell wall biogenesis"/>
    <property type="evidence" value="ECO:0007669"/>
    <property type="project" value="TreeGrafter"/>
</dbReference>
<proteinExistence type="inferred from homology"/>
<dbReference type="SUPFAM" id="SSF53448">
    <property type="entry name" value="Nucleotide-diphospho-sugar transferases"/>
    <property type="match status" value="2"/>
</dbReference>
<dbReference type="EC" id="2.4.-.-" evidence="12"/>
<dbReference type="InterPro" id="IPR005027">
    <property type="entry name" value="Glyco_trans_43"/>
</dbReference>
<dbReference type="GO" id="GO:0000139">
    <property type="term" value="C:Golgi membrane"/>
    <property type="evidence" value="ECO:0007669"/>
    <property type="project" value="UniProtKB-SubCell"/>
</dbReference>
<dbReference type="InterPro" id="IPR029044">
    <property type="entry name" value="Nucleotide-diphossugar_trans"/>
</dbReference>
<evidence type="ECO:0000256" key="5">
    <source>
        <dbReference type="ARBA" id="ARBA00022692"/>
    </source>
</evidence>
<dbReference type="Pfam" id="PF03360">
    <property type="entry name" value="Glyco_transf_43"/>
    <property type="match status" value="2"/>
</dbReference>
<evidence type="ECO:0000256" key="13">
    <source>
        <dbReference type="SAM" id="MobiDB-lite"/>
    </source>
</evidence>
<dbReference type="GO" id="GO:0071555">
    <property type="term" value="P:cell wall organization"/>
    <property type="evidence" value="ECO:0007669"/>
    <property type="project" value="UniProtKB-KW"/>
</dbReference>
<organism evidence="14 15">
    <name type="scientific">Triticum turgidum subsp. durum</name>
    <name type="common">Durum wheat</name>
    <name type="synonym">Triticum durum</name>
    <dbReference type="NCBI Taxonomy" id="4567"/>
    <lineage>
        <taxon>Eukaryota</taxon>
        <taxon>Viridiplantae</taxon>
        <taxon>Streptophyta</taxon>
        <taxon>Embryophyta</taxon>
        <taxon>Tracheophyta</taxon>
        <taxon>Spermatophyta</taxon>
        <taxon>Magnoliopsida</taxon>
        <taxon>Liliopsida</taxon>
        <taxon>Poales</taxon>
        <taxon>Poaceae</taxon>
        <taxon>BOP clade</taxon>
        <taxon>Pooideae</taxon>
        <taxon>Triticodae</taxon>
        <taxon>Triticeae</taxon>
        <taxon>Triticinae</taxon>
        <taxon>Triticum</taxon>
    </lineage>
</organism>
<keyword evidence="3" id="KW-0328">Glycosyltransferase</keyword>
<dbReference type="Gene3D" id="3.90.550.10">
    <property type="entry name" value="Spore Coat Polysaccharide Biosynthesis Protein SpsA, Chain A"/>
    <property type="match status" value="2"/>
</dbReference>
<sequence length="460" mass="49423">MDSVERSRRRAQRWSKRKAAVVHLAVCFVVGAFAPLVATRGPLIDGIRASFLPFGGVQRVAPPSAPAAPDIGLLLIVTVTRPDDDVVSQEASLTRLGHTLRLVPPPLLWIVVGAENRSASTVQVLRGTGVMFRHLTYAVGQNNATNITTAVNNATNNSTVEANTTTAVNNATNNITVEAIATTAVNNTTTMEASASTTMNNATTNTVEASTSNTTTAAEKNGTNNTIVEDTTSSASNTTITAEKNGANDTIIENNTTGNVNDEADLKKNVALSHIERHRLAGVVHFAAASAIYDLEFFEELRQTRGVAAWPTATVSSAEQRVTVQGPTCNSSQITGWYSKDSGTNETHRESVAAAQDTGAIHNISSSPPAIETSGLGFRSSILWESEWFVNSNSSQDFIQLVREMAVGDGDERKGIPSNCSESRIMLWHLDMPKHTPEVEEQETPQEQSPLEEDEEDYMT</sequence>
<dbReference type="EMBL" id="LT934115">
    <property type="protein sequence ID" value="VAH58584.1"/>
    <property type="molecule type" value="Genomic_DNA"/>
</dbReference>
<feature type="transmembrane region" description="Helical" evidence="12">
    <location>
        <begin position="20"/>
        <end position="38"/>
    </location>
</feature>
<evidence type="ECO:0000256" key="7">
    <source>
        <dbReference type="ARBA" id="ARBA00022989"/>
    </source>
</evidence>
<keyword evidence="7 12" id="KW-1133">Transmembrane helix</keyword>
<keyword evidence="8 12" id="KW-0333">Golgi apparatus</keyword>
<comment type="function">
    <text evidence="12">Involved in the synthesis of glucuronoxylan hemicellulose in secondary cell walls.</text>
</comment>
<keyword evidence="4 12" id="KW-0808">Transferase</keyword>
<reference evidence="14 15" key="1">
    <citation type="submission" date="2017-09" db="EMBL/GenBank/DDBJ databases">
        <authorList>
            <consortium name="International Durum Wheat Genome Sequencing Consortium (IDWGSC)"/>
            <person name="Milanesi L."/>
        </authorList>
    </citation>
    <scope>NUCLEOTIDE SEQUENCE [LARGE SCALE GENOMIC DNA]</scope>
    <source>
        <strain evidence="15">cv. Svevo</strain>
    </source>
</reference>
<dbReference type="GO" id="GO:0010417">
    <property type="term" value="P:glucuronoxylan biosynthetic process"/>
    <property type="evidence" value="ECO:0007669"/>
    <property type="project" value="TreeGrafter"/>
</dbReference>
<keyword evidence="5 12" id="KW-0812">Transmembrane</keyword>
<comment type="subcellular location">
    <subcellularLocation>
        <location evidence="1 12">Golgi apparatus membrane</location>
        <topology evidence="1 12">Single-pass type II membrane protein</topology>
    </subcellularLocation>
</comment>
<dbReference type="PANTHER" id="PTHR10896:SF32">
    <property type="entry name" value="GLUCURONOSYLTRANSFERASE OS01G0157700-RELATED"/>
    <property type="match status" value="1"/>
</dbReference>
<dbReference type="Proteomes" id="UP000324705">
    <property type="component" value="Chromosome 3A"/>
</dbReference>
<comment type="similarity">
    <text evidence="2 12">Belongs to the glycosyltransferase 43 family.</text>
</comment>
<name>A0A9R0RDR9_TRITD</name>
<evidence type="ECO:0000256" key="8">
    <source>
        <dbReference type="ARBA" id="ARBA00023034"/>
    </source>
</evidence>
<gene>
    <name evidence="14" type="ORF">TRITD_3Av1G047030</name>
</gene>
<feature type="compositionally biased region" description="Acidic residues" evidence="13">
    <location>
        <begin position="439"/>
        <end position="460"/>
    </location>
</feature>
<dbReference type="AlphaFoldDB" id="A0A9R0RDR9"/>
<keyword evidence="9 12" id="KW-0472">Membrane</keyword>
<accession>A0A9R0RDR9</accession>